<evidence type="ECO:0000256" key="7">
    <source>
        <dbReference type="ARBA" id="ARBA00022840"/>
    </source>
</evidence>
<dbReference type="InterPro" id="IPR027417">
    <property type="entry name" value="P-loop_NTPase"/>
</dbReference>
<keyword evidence="15" id="KW-1185">Reference proteome</keyword>
<keyword evidence="7" id="KW-0067">ATP-binding</keyword>
<keyword evidence="6" id="KW-0547">Nucleotide-binding</keyword>
<dbReference type="PROSITE" id="PS50929">
    <property type="entry name" value="ABC_TM1F"/>
    <property type="match status" value="1"/>
</dbReference>
<dbReference type="GO" id="GO:0016887">
    <property type="term" value="F:ATP hydrolysis activity"/>
    <property type="evidence" value="ECO:0007669"/>
    <property type="project" value="InterPro"/>
</dbReference>
<dbReference type="CDD" id="cd07346">
    <property type="entry name" value="ABC_6TM_exporters"/>
    <property type="match status" value="1"/>
</dbReference>
<dbReference type="InterPro" id="IPR039421">
    <property type="entry name" value="Type_1_exporter"/>
</dbReference>
<feature type="region of interest" description="Disordered" evidence="10">
    <location>
        <begin position="1"/>
        <end position="23"/>
    </location>
</feature>
<dbReference type="FunFam" id="3.40.50.300:FF:001001">
    <property type="entry name" value="Multidrug ABC transporter ATP-binding protein"/>
    <property type="match status" value="1"/>
</dbReference>
<dbReference type="PROSITE" id="PS50893">
    <property type="entry name" value="ABC_TRANSPORTER_2"/>
    <property type="match status" value="1"/>
</dbReference>
<evidence type="ECO:0000256" key="10">
    <source>
        <dbReference type="SAM" id="MobiDB-lite"/>
    </source>
</evidence>
<reference evidence="14 15" key="1">
    <citation type="submission" date="2016-10" db="EMBL/GenBank/DDBJ databases">
        <authorList>
            <person name="de Groot N.N."/>
        </authorList>
    </citation>
    <scope>NUCLEOTIDE SEQUENCE [LARGE SCALE GENOMIC DNA]</scope>
    <source>
        <strain evidence="14 15">CGMCC 4.2023</strain>
    </source>
</reference>
<dbReference type="Pfam" id="PF00664">
    <property type="entry name" value="ABC_membrane"/>
    <property type="match status" value="1"/>
</dbReference>
<feature type="compositionally biased region" description="Polar residues" evidence="10">
    <location>
        <begin position="14"/>
        <end position="23"/>
    </location>
</feature>
<evidence type="ECO:0000256" key="9">
    <source>
        <dbReference type="ARBA" id="ARBA00023136"/>
    </source>
</evidence>
<keyword evidence="5 11" id="KW-0812">Transmembrane</keyword>
<feature type="transmembrane region" description="Helical" evidence="11">
    <location>
        <begin position="185"/>
        <end position="204"/>
    </location>
</feature>
<feature type="domain" description="ABC transmembrane type-1" evidence="13">
    <location>
        <begin position="54"/>
        <end position="328"/>
    </location>
</feature>
<dbReference type="Proteomes" id="UP000236754">
    <property type="component" value="Unassembled WGS sequence"/>
</dbReference>
<proteinExistence type="predicted"/>
<dbReference type="GO" id="GO:0005524">
    <property type="term" value="F:ATP binding"/>
    <property type="evidence" value="ECO:0007669"/>
    <property type="project" value="UniProtKB-KW"/>
</dbReference>
<dbReference type="Gene3D" id="1.20.1560.10">
    <property type="entry name" value="ABC transporter type 1, transmembrane domain"/>
    <property type="match status" value="1"/>
</dbReference>
<dbReference type="AlphaFoldDB" id="A0A1H6CZD7"/>
<keyword evidence="8 11" id="KW-1133">Transmembrane helix</keyword>
<dbReference type="InterPro" id="IPR036640">
    <property type="entry name" value="ABC1_TM_sf"/>
</dbReference>
<dbReference type="GO" id="GO:0005886">
    <property type="term" value="C:plasma membrane"/>
    <property type="evidence" value="ECO:0007669"/>
    <property type="project" value="UniProtKB-SubCell"/>
</dbReference>
<keyword evidence="2" id="KW-0813">Transport</keyword>
<keyword evidence="3" id="KW-1003">Cell membrane</keyword>
<evidence type="ECO:0000256" key="5">
    <source>
        <dbReference type="ARBA" id="ARBA00022692"/>
    </source>
</evidence>
<feature type="domain" description="ABC transporter" evidence="12">
    <location>
        <begin position="358"/>
        <end position="592"/>
    </location>
</feature>
<dbReference type="InterPro" id="IPR011527">
    <property type="entry name" value="ABC1_TM_dom"/>
</dbReference>
<organism evidence="14 15">
    <name type="scientific">Actinacidiphila yanglinensis</name>
    <dbReference type="NCBI Taxonomy" id="310779"/>
    <lineage>
        <taxon>Bacteria</taxon>
        <taxon>Bacillati</taxon>
        <taxon>Actinomycetota</taxon>
        <taxon>Actinomycetes</taxon>
        <taxon>Kitasatosporales</taxon>
        <taxon>Streptomycetaceae</taxon>
        <taxon>Actinacidiphila</taxon>
    </lineage>
</organism>
<evidence type="ECO:0000256" key="2">
    <source>
        <dbReference type="ARBA" id="ARBA00022448"/>
    </source>
</evidence>
<dbReference type="OrthoDB" id="9806127at2"/>
<dbReference type="GO" id="GO:0015421">
    <property type="term" value="F:ABC-type oligopeptide transporter activity"/>
    <property type="evidence" value="ECO:0007669"/>
    <property type="project" value="TreeGrafter"/>
</dbReference>
<evidence type="ECO:0000259" key="13">
    <source>
        <dbReference type="PROSITE" id="PS50929"/>
    </source>
</evidence>
<dbReference type="InterPro" id="IPR003593">
    <property type="entry name" value="AAA+_ATPase"/>
</dbReference>
<feature type="transmembrane region" description="Helical" evidence="11">
    <location>
        <begin position="43"/>
        <end position="66"/>
    </location>
</feature>
<gene>
    <name evidence="14" type="ORF">SAMN05216223_110269</name>
</gene>
<dbReference type="SUPFAM" id="SSF90123">
    <property type="entry name" value="ABC transporter transmembrane region"/>
    <property type="match status" value="1"/>
</dbReference>
<evidence type="ECO:0000256" key="11">
    <source>
        <dbReference type="SAM" id="Phobius"/>
    </source>
</evidence>
<keyword evidence="9 11" id="KW-0472">Membrane</keyword>
<dbReference type="InterPro" id="IPR003439">
    <property type="entry name" value="ABC_transporter-like_ATP-bd"/>
</dbReference>
<evidence type="ECO:0000256" key="8">
    <source>
        <dbReference type="ARBA" id="ARBA00022989"/>
    </source>
</evidence>
<dbReference type="PANTHER" id="PTHR43394:SF1">
    <property type="entry name" value="ATP-BINDING CASSETTE SUB-FAMILY B MEMBER 10, MITOCHONDRIAL"/>
    <property type="match status" value="1"/>
</dbReference>
<keyword evidence="4" id="KW-0997">Cell inner membrane</keyword>
<dbReference type="Pfam" id="PF00005">
    <property type="entry name" value="ABC_tran"/>
    <property type="match status" value="1"/>
</dbReference>
<evidence type="ECO:0000256" key="1">
    <source>
        <dbReference type="ARBA" id="ARBA00004651"/>
    </source>
</evidence>
<dbReference type="SUPFAM" id="SSF52540">
    <property type="entry name" value="P-loop containing nucleoside triphosphate hydrolases"/>
    <property type="match status" value="1"/>
</dbReference>
<dbReference type="SMART" id="SM00382">
    <property type="entry name" value="AAA"/>
    <property type="match status" value="1"/>
</dbReference>
<dbReference type="PANTHER" id="PTHR43394">
    <property type="entry name" value="ATP-DEPENDENT PERMEASE MDL1, MITOCHONDRIAL"/>
    <property type="match status" value="1"/>
</dbReference>
<evidence type="ECO:0000256" key="4">
    <source>
        <dbReference type="ARBA" id="ARBA00022519"/>
    </source>
</evidence>
<feature type="transmembrane region" description="Helical" evidence="11">
    <location>
        <begin position="160"/>
        <end position="179"/>
    </location>
</feature>
<evidence type="ECO:0000256" key="6">
    <source>
        <dbReference type="ARBA" id="ARBA00022741"/>
    </source>
</evidence>
<evidence type="ECO:0000313" key="15">
    <source>
        <dbReference type="Proteomes" id="UP000236754"/>
    </source>
</evidence>
<sequence length="595" mass="63768">MIGAPTPEYDPSAPSHNSATTLPVGSSATVRGYVRELGRRHRVAFAVLLGVNTVAVVASMVGPFLLGDLVQTLADGRRDVHLTRTVSLFLAALAVQACFVRLVRLRGAVLGERMLADLREDFLVRSVALPPGVLERAGTGDLLSRITTDIDRLSEAMREAVPQLAIAVVWALLLLGALAVTAPPLALAVLVALPLLLVGCRWYFRRAPHAYRAEVASYAGVASALAETVDAGRTIEAHGLGERREELSRGRLKNWVDWSRYTLWLRSVLFPVINMTHVLILTSVLMIGGGFALHGWLAVGALTTGAMYAQMLVDPIGMMLRWYDELQTAQASLARLVGVREVALDEGDGALAPDGREMAADRVRFGYLPDTDVLHDVSLNVPPGTRLALVGPSGAGKSTLGRLLAGLYAPRTGEVTLGGAALARMPAERVREHVALVNQEHHVFVGTLRDNLRLARPAAADDELWDALAAVDAQEWARGLDGGLDTEVGSGGATLTPAQAQQLALARLVLADPHTLVLDEATSLLDPRAARHLERSLSRVLDGRTVVAIAHRLHTAHDADVIAVVEEGRISELGSHHQLVEAEGAYAALWRSWHG</sequence>
<dbReference type="Gene3D" id="3.40.50.300">
    <property type="entry name" value="P-loop containing nucleotide triphosphate hydrolases"/>
    <property type="match status" value="1"/>
</dbReference>
<name>A0A1H6CZD7_9ACTN</name>
<evidence type="ECO:0000256" key="3">
    <source>
        <dbReference type="ARBA" id="ARBA00022475"/>
    </source>
</evidence>
<dbReference type="EMBL" id="FNVU01000010">
    <property type="protein sequence ID" value="SEG77726.1"/>
    <property type="molecule type" value="Genomic_DNA"/>
</dbReference>
<accession>A0A1H6CZD7</accession>
<evidence type="ECO:0000259" key="12">
    <source>
        <dbReference type="PROSITE" id="PS50893"/>
    </source>
</evidence>
<dbReference type="RefSeq" id="WP_103888033.1">
    <property type="nucleotide sequence ID" value="NZ_FNVU01000010.1"/>
</dbReference>
<evidence type="ECO:0000313" key="14">
    <source>
        <dbReference type="EMBL" id="SEG77726.1"/>
    </source>
</evidence>
<protein>
    <submittedName>
        <fullName evidence="14">ABC-type multidrug transport system, ATPase and permease component</fullName>
    </submittedName>
</protein>
<comment type="subcellular location">
    <subcellularLocation>
        <location evidence="1">Cell membrane</location>
        <topology evidence="1">Multi-pass membrane protein</topology>
    </subcellularLocation>
</comment>
<feature type="transmembrane region" description="Helical" evidence="11">
    <location>
        <begin position="86"/>
        <end position="103"/>
    </location>
</feature>